<proteinExistence type="inferred from homology"/>
<dbReference type="PANTHER" id="PTHR36510">
    <property type="entry name" value="GLUTAMATE--CYSTEINE LIGASE 2-RELATED"/>
    <property type="match status" value="1"/>
</dbReference>
<keyword evidence="1 5" id="KW-0436">Ligase</keyword>
<dbReference type="SUPFAM" id="SSF55931">
    <property type="entry name" value="Glutamine synthetase/guanido kinase"/>
    <property type="match status" value="1"/>
</dbReference>
<dbReference type="Gene3D" id="3.30.590.20">
    <property type="match status" value="1"/>
</dbReference>
<comment type="catalytic activity">
    <reaction evidence="4 5">
        <text>L-cysteine + L-glutamate + ATP = gamma-L-glutamyl-L-cysteine + ADP + phosphate + H(+)</text>
        <dbReference type="Rhea" id="RHEA:13285"/>
        <dbReference type="ChEBI" id="CHEBI:15378"/>
        <dbReference type="ChEBI" id="CHEBI:29985"/>
        <dbReference type="ChEBI" id="CHEBI:30616"/>
        <dbReference type="ChEBI" id="CHEBI:35235"/>
        <dbReference type="ChEBI" id="CHEBI:43474"/>
        <dbReference type="ChEBI" id="CHEBI:58173"/>
        <dbReference type="ChEBI" id="CHEBI:456216"/>
        <dbReference type="EC" id="6.3.2.2"/>
    </reaction>
</comment>
<comment type="caution">
    <text evidence="6">The sequence shown here is derived from an EMBL/GenBank/DDBJ whole genome shotgun (WGS) entry which is preliminary data.</text>
</comment>
<organism evidence="6 7">
    <name type="scientific">Embleya scabrispora</name>
    <dbReference type="NCBI Taxonomy" id="159449"/>
    <lineage>
        <taxon>Bacteria</taxon>
        <taxon>Bacillati</taxon>
        <taxon>Actinomycetota</taxon>
        <taxon>Actinomycetes</taxon>
        <taxon>Kitasatosporales</taxon>
        <taxon>Streptomycetaceae</taxon>
        <taxon>Embleya</taxon>
    </lineage>
</organism>
<evidence type="ECO:0000256" key="3">
    <source>
        <dbReference type="ARBA" id="ARBA00022840"/>
    </source>
</evidence>
<comment type="similarity">
    <text evidence="5">Belongs to the glutamate--cysteine ligase type 2 family. YbdK subfamily.</text>
</comment>
<evidence type="ECO:0000313" key="7">
    <source>
        <dbReference type="Proteomes" id="UP000190037"/>
    </source>
</evidence>
<keyword evidence="2 5" id="KW-0547">Nucleotide-binding</keyword>
<dbReference type="EC" id="6.3.2.2" evidence="5"/>
<keyword evidence="3 5" id="KW-0067">ATP-binding</keyword>
<dbReference type="HAMAP" id="MF_01609">
    <property type="entry name" value="Glu_cys_ligase_2"/>
    <property type="match status" value="1"/>
</dbReference>
<dbReference type="InterPro" id="IPR006336">
    <property type="entry name" value="GCS2"/>
</dbReference>
<dbReference type="GO" id="GO:0042398">
    <property type="term" value="P:modified amino acid biosynthetic process"/>
    <property type="evidence" value="ECO:0007669"/>
    <property type="project" value="InterPro"/>
</dbReference>
<evidence type="ECO:0000256" key="4">
    <source>
        <dbReference type="ARBA" id="ARBA00048819"/>
    </source>
</evidence>
<keyword evidence="7" id="KW-1185">Reference proteome</keyword>
<sequence length="416" mass="44738">MLGRAMMFVRFGSAGCGASVSVWGSDGRGQLPTLGVEEEYFLVDAGDGAVREAGSRVLRRARIEVGDLVSGEFSEYQIEGKTPPCSETGELRDHLARVRAAVARAAASEDLRVVASGTPVLGARSPVPLREDPRYAAGVEAYRGLQDGFAFCALQTHVAVPDREAAVLVSNHLRPWLPTLVAIAANSPFRAGRDSGYASWRAVALSRWPIAGPPPFFRDASDYDRLVGRLLDSGAALDEHNLFWDVRPCERLSTVEIRVMDVNAGLEETVAFAVLVRGLVANALERVRRGDPGPTVEEAWLRAAYWRGARDGWPGHGVDLDSGRIVPAADMARRLLARARPALAGREESAWVGTVLERLAREGGGAGRQRSAFARARCLRDVVEDLADHTARVPALSPRTCRAVGDVPHPAGGNVT</sequence>
<gene>
    <name evidence="6" type="ORF">B4N89_41060</name>
</gene>
<reference evidence="6 7" key="1">
    <citation type="submission" date="2017-03" db="EMBL/GenBank/DDBJ databases">
        <title>Draft genome sequence of Streptomyces scabrisporus NF3, endophyte isolated from Amphipterygium adstringens.</title>
        <authorList>
            <person name="Vazquez M."/>
            <person name="Ceapa C.D."/>
            <person name="Rodriguez Luna D."/>
            <person name="Sanchez Esquivel S."/>
        </authorList>
    </citation>
    <scope>NUCLEOTIDE SEQUENCE [LARGE SCALE GENOMIC DNA]</scope>
    <source>
        <strain evidence="6 7">NF3</strain>
    </source>
</reference>
<name>A0A1T3NJH9_9ACTN</name>
<dbReference type="NCBIfam" id="NF010041">
    <property type="entry name" value="PRK13517.1-1"/>
    <property type="match status" value="1"/>
</dbReference>
<dbReference type="Pfam" id="PF04107">
    <property type="entry name" value="GCS2"/>
    <property type="match status" value="1"/>
</dbReference>
<evidence type="ECO:0000313" key="6">
    <source>
        <dbReference type="EMBL" id="OPC76982.1"/>
    </source>
</evidence>
<dbReference type="PANTHER" id="PTHR36510:SF1">
    <property type="entry name" value="GLUTAMATE--CYSTEINE LIGASE 2-RELATED"/>
    <property type="match status" value="1"/>
</dbReference>
<protein>
    <recommendedName>
        <fullName evidence="5">Putative glutamate--cysteine ligase 2</fullName>
        <ecNumber evidence="5">6.3.2.2</ecNumber>
    </recommendedName>
    <alternativeName>
        <fullName evidence="5">Gamma-glutamylcysteine synthetase 2</fullName>
        <shortName evidence="5">GCS 2</shortName>
        <shortName evidence="5">Gamma-GCS 2</shortName>
    </alternativeName>
</protein>
<evidence type="ECO:0000256" key="1">
    <source>
        <dbReference type="ARBA" id="ARBA00022598"/>
    </source>
</evidence>
<dbReference type="InterPro" id="IPR011793">
    <property type="entry name" value="YbdK"/>
</dbReference>
<dbReference type="STRING" id="159449.B4N89_41060"/>
<dbReference type="NCBIfam" id="TIGR02050">
    <property type="entry name" value="gshA_cyan_rel"/>
    <property type="match status" value="1"/>
</dbReference>
<dbReference type="GO" id="GO:0005524">
    <property type="term" value="F:ATP binding"/>
    <property type="evidence" value="ECO:0007669"/>
    <property type="project" value="UniProtKB-KW"/>
</dbReference>
<dbReference type="Proteomes" id="UP000190037">
    <property type="component" value="Unassembled WGS sequence"/>
</dbReference>
<accession>A0A1T3NJH9</accession>
<dbReference type="InterPro" id="IPR050141">
    <property type="entry name" value="GCL_type2/YbdK_subfam"/>
</dbReference>
<dbReference type="InterPro" id="IPR014746">
    <property type="entry name" value="Gln_synth/guanido_kin_cat_dom"/>
</dbReference>
<comment type="function">
    <text evidence="5">ATP-dependent carboxylate-amine ligase which exhibits weak glutamate--cysteine ligase activity.</text>
</comment>
<evidence type="ECO:0000256" key="5">
    <source>
        <dbReference type="HAMAP-Rule" id="MF_01609"/>
    </source>
</evidence>
<dbReference type="AlphaFoldDB" id="A0A1T3NJH9"/>
<dbReference type="EMBL" id="MWQN01000004">
    <property type="protein sequence ID" value="OPC76982.1"/>
    <property type="molecule type" value="Genomic_DNA"/>
</dbReference>
<dbReference type="GO" id="GO:0004357">
    <property type="term" value="F:glutamate-cysteine ligase activity"/>
    <property type="evidence" value="ECO:0007669"/>
    <property type="project" value="UniProtKB-EC"/>
</dbReference>
<evidence type="ECO:0000256" key="2">
    <source>
        <dbReference type="ARBA" id="ARBA00022741"/>
    </source>
</evidence>